<evidence type="ECO:0008006" key="3">
    <source>
        <dbReference type="Google" id="ProtNLM"/>
    </source>
</evidence>
<reference evidence="1 2" key="1">
    <citation type="submission" date="2016-11" db="EMBL/GenBank/DDBJ databases">
        <title>Paenibacillus species isolates.</title>
        <authorList>
            <person name="Beno S.M."/>
        </authorList>
    </citation>
    <scope>NUCLEOTIDE SEQUENCE [LARGE SCALE GENOMIC DNA]</scope>
    <source>
        <strain evidence="1 2">FSL R5-0378</strain>
    </source>
</reference>
<dbReference type="AlphaFoldDB" id="A0A1R1ECB7"/>
<evidence type="ECO:0000313" key="2">
    <source>
        <dbReference type="Proteomes" id="UP000187172"/>
    </source>
</evidence>
<evidence type="ECO:0000313" key="1">
    <source>
        <dbReference type="EMBL" id="OMF49460.1"/>
    </source>
</evidence>
<sequence length="300" mass="34564">MKTLAMTRDMIEAMNGLQCHIFNSAGSKLLAHGIFTARHRYDFLSNFQGIMPTPEMSNKDDDECRLALKQVTKELDDGVYKVSVLTKYEGAYVILESPDLNWENKNGFLESRVSLQALGIRTISEEEYMEISSMTYEFDWSKLIIPTGCSGTGQADAFEDLINEIILSESNGVVNYGRIGTGVDRARDGQFEIDMASWLPKVNATTRWILQCKYSVDKNTSLKIDEIYSEMIKVLMHKPDYYLLVTNRKITSDFIDWFQSDLMSNTNYYIPYKKVLIQREELESLLMKPEYSHLKKKYFG</sequence>
<protein>
    <recommendedName>
        <fullName evidence="3">Restriction endonuclease type IV Mrr domain-containing protein</fullName>
    </recommendedName>
</protein>
<keyword evidence="2" id="KW-1185">Reference proteome</keyword>
<dbReference type="RefSeq" id="WP_076175424.1">
    <property type="nucleotide sequence ID" value="NZ_MRTP01000014.1"/>
</dbReference>
<dbReference type="Proteomes" id="UP000187172">
    <property type="component" value="Unassembled WGS sequence"/>
</dbReference>
<name>A0A1R1ECB7_9BACL</name>
<organism evidence="1 2">
    <name type="scientific">Paenibacillus rhizosphaerae</name>
    <dbReference type="NCBI Taxonomy" id="297318"/>
    <lineage>
        <taxon>Bacteria</taxon>
        <taxon>Bacillati</taxon>
        <taxon>Bacillota</taxon>
        <taxon>Bacilli</taxon>
        <taxon>Bacillales</taxon>
        <taxon>Paenibacillaceae</taxon>
        <taxon>Paenibacillus</taxon>
    </lineage>
</organism>
<proteinExistence type="predicted"/>
<dbReference type="EMBL" id="MRTP01000014">
    <property type="protein sequence ID" value="OMF49460.1"/>
    <property type="molecule type" value="Genomic_DNA"/>
</dbReference>
<dbReference type="STRING" id="297318.BK138_30180"/>
<gene>
    <name evidence="1" type="ORF">BK138_30180</name>
</gene>
<comment type="caution">
    <text evidence="1">The sequence shown here is derived from an EMBL/GenBank/DDBJ whole genome shotgun (WGS) entry which is preliminary data.</text>
</comment>
<accession>A0A1R1ECB7</accession>